<keyword evidence="1" id="KW-1133">Transmembrane helix</keyword>
<sequence>MNSTWRRLLTGFEKLRSAATFTHIIHSLASAFLATTIFSSHYTVPITYALLLLTQKTLILFELYYREILIDFERTTEFQDADCDISDPEVAHTSESVNVSS</sequence>
<dbReference type="EMBL" id="UYWW01000707">
    <property type="protein sequence ID" value="VDM09129.1"/>
    <property type="molecule type" value="Genomic_DNA"/>
</dbReference>
<evidence type="ECO:0000313" key="2">
    <source>
        <dbReference type="EMBL" id="VDM09129.1"/>
    </source>
</evidence>
<organism evidence="2 3">
    <name type="scientific">Wuchereria bancrofti</name>
    <dbReference type="NCBI Taxonomy" id="6293"/>
    <lineage>
        <taxon>Eukaryota</taxon>
        <taxon>Metazoa</taxon>
        <taxon>Ecdysozoa</taxon>
        <taxon>Nematoda</taxon>
        <taxon>Chromadorea</taxon>
        <taxon>Rhabditida</taxon>
        <taxon>Spirurina</taxon>
        <taxon>Spiruromorpha</taxon>
        <taxon>Filarioidea</taxon>
        <taxon>Onchocercidae</taxon>
        <taxon>Wuchereria</taxon>
    </lineage>
</organism>
<name>A0A3P7E007_WUCBA</name>
<accession>A0A3P7E007</accession>
<keyword evidence="3" id="KW-1185">Reference proteome</keyword>
<feature type="transmembrane region" description="Helical" evidence="1">
    <location>
        <begin position="46"/>
        <end position="65"/>
    </location>
</feature>
<evidence type="ECO:0000313" key="3">
    <source>
        <dbReference type="Proteomes" id="UP000270924"/>
    </source>
</evidence>
<reference evidence="2 3" key="1">
    <citation type="submission" date="2018-11" db="EMBL/GenBank/DDBJ databases">
        <authorList>
            <consortium name="Pathogen Informatics"/>
        </authorList>
    </citation>
    <scope>NUCLEOTIDE SEQUENCE [LARGE SCALE GENOMIC DNA]</scope>
</reference>
<gene>
    <name evidence="2" type="ORF">WBA_LOCUS2515</name>
</gene>
<dbReference type="AlphaFoldDB" id="A0A3P7E007"/>
<dbReference type="InParanoid" id="A0A3P7E007"/>
<feature type="transmembrane region" description="Helical" evidence="1">
    <location>
        <begin position="21"/>
        <end position="40"/>
    </location>
</feature>
<evidence type="ECO:0000256" key="1">
    <source>
        <dbReference type="SAM" id="Phobius"/>
    </source>
</evidence>
<proteinExistence type="predicted"/>
<protein>
    <submittedName>
        <fullName evidence="2">Uncharacterized protein</fullName>
    </submittedName>
</protein>
<keyword evidence="1" id="KW-0472">Membrane</keyword>
<dbReference type="Proteomes" id="UP000270924">
    <property type="component" value="Unassembled WGS sequence"/>
</dbReference>
<keyword evidence="1" id="KW-0812">Transmembrane</keyword>